<proteinExistence type="predicted"/>
<keyword evidence="1" id="KW-0472">Membrane</keyword>
<organism evidence="2 3">
    <name type="scientific">Bacillus altitudinis</name>
    <dbReference type="NCBI Taxonomy" id="293387"/>
    <lineage>
        <taxon>Bacteria</taxon>
        <taxon>Bacillati</taxon>
        <taxon>Bacillota</taxon>
        <taxon>Bacilli</taxon>
        <taxon>Bacillales</taxon>
        <taxon>Bacillaceae</taxon>
        <taxon>Bacillus</taxon>
    </lineage>
</organism>
<dbReference type="RefSeq" id="WP_024719177.1">
    <property type="nucleotide sequence ID" value="NZ_AP025264.1"/>
</dbReference>
<dbReference type="Proteomes" id="UP000433089">
    <property type="component" value="Unassembled WGS sequence"/>
</dbReference>
<reference evidence="2 3" key="1">
    <citation type="submission" date="2019-10" db="EMBL/GenBank/DDBJ databases">
        <authorList>
            <person name="Karimi E."/>
        </authorList>
    </citation>
    <scope>NUCLEOTIDE SEQUENCE [LARGE SCALE GENOMIC DNA]</scope>
    <source>
        <strain evidence="2">Bacillus sp. 348</strain>
    </source>
</reference>
<dbReference type="AlphaFoldDB" id="A0A653M461"/>
<sequence length="61" mass="7379">MKTNKTIIYAITKKDVYLFFFYDLFIATLAYYMFKIKPTMFYECLGITGSILCPLLMRKWR</sequence>
<evidence type="ECO:0000313" key="2">
    <source>
        <dbReference type="EMBL" id="VXA99602.1"/>
    </source>
</evidence>
<evidence type="ECO:0000256" key="1">
    <source>
        <dbReference type="SAM" id="Phobius"/>
    </source>
</evidence>
<accession>A0A653M461</accession>
<keyword evidence="1" id="KW-0812">Transmembrane</keyword>
<feature type="transmembrane region" description="Helical" evidence="1">
    <location>
        <begin position="40"/>
        <end position="57"/>
    </location>
</feature>
<protein>
    <submittedName>
        <fullName evidence="2">Uncharacterized protein</fullName>
    </submittedName>
</protein>
<gene>
    <name evidence="2" type="ORF">BACI348_20072</name>
</gene>
<name>A0A653M461_BACAB</name>
<evidence type="ECO:0000313" key="3">
    <source>
        <dbReference type="Proteomes" id="UP000433089"/>
    </source>
</evidence>
<feature type="transmembrane region" description="Helical" evidence="1">
    <location>
        <begin position="16"/>
        <end position="34"/>
    </location>
</feature>
<dbReference type="EMBL" id="CABWLH010000007">
    <property type="protein sequence ID" value="VXA99602.1"/>
    <property type="molecule type" value="Genomic_DNA"/>
</dbReference>
<keyword evidence="1" id="KW-1133">Transmembrane helix</keyword>